<protein>
    <submittedName>
        <fullName evidence="1">Uncharacterized protein</fullName>
    </submittedName>
</protein>
<accession>A0A8H6VM62</accession>
<name>A0A8H6VM62_9PEZI</name>
<evidence type="ECO:0000313" key="1">
    <source>
        <dbReference type="EMBL" id="KAF7193214.1"/>
    </source>
</evidence>
<reference evidence="1" key="1">
    <citation type="submission" date="2020-04" db="EMBL/GenBank/DDBJ databases">
        <title>Draft genome resource of the tomato pathogen Pseudocercospora fuligena.</title>
        <authorList>
            <person name="Zaccaron A."/>
        </authorList>
    </citation>
    <scope>NUCLEOTIDE SEQUENCE</scope>
    <source>
        <strain evidence="1">PF001</strain>
    </source>
</reference>
<dbReference type="EMBL" id="JABCIY010000091">
    <property type="protein sequence ID" value="KAF7193214.1"/>
    <property type="molecule type" value="Genomic_DNA"/>
</dbReference>
<gene>
    <name evidence="1" type="ORF">HII31_05440</name>
</gene>
<proteinExistence type="predicted"/>
<comment type="caution">
    <text evidence="1">The sequence shown here is derived from an EMBL/GenBank/DDBJ whole genome shotgun (WGS) entry which is preliminary data.</text>
</comment>
<dbReference type="AlphaFoldDB" id="A0A8H6VM62"/>
<organism evidence="1 2">
    <name type="scientific">Pseudocercospora fuligena</name>
    <dbReference type="NCBI Taxonomy" id="685502"/>
    <lineage>
        <taxon>Eukaryota</taxon>
        <taxon>Fungi</taxon>
        <taxon>Dikarya</taxon>
        <taxon>Ascomycota</taxon>
        <taxon>Pezizomycotina</taxon>
        <taxon>Dothideomycetes</taxon>
        <taxon>Dothideomycetidae</taxon>
        <taxon>Mycosphaerellales</taxon>
        <taxon>Mycosphaerellaceae</taxon>
        <taxon>Pseudocercospora</taxon>
    </lineage>
</organism>
<sequence>MNDDTDRARLPDLNQVTKGLVEHFLACLDYKPPHTPSTDHLRKAVHRRATQMKISLGSDPISKMQFDTAVSVAAVWSPVPHLTRLDS</sequence>
<keyword evidence="2" id="KW-1185">Reference proteome</keyword>
<dbReference type="Proteomes" id="UP000660729">
    <property type="component" value="Unassembled WGS sequence"/>
</dbReference>
<evidence type="ECO:0000313" key="2">
    <source>
        <dbReference type="Proteomes" id="UP000660729"/>
    </source>
</evidence>